<dbReference type="RefSeq" id="WP_230576915.1">
    <property type="nucleotide sequence ID" value="NZ_CAKJTI010000048.1"/>
</dbReference>
<dbReference type="Proteomes" id="UP000789423">
    <property type="component" value="Unassembled WGS sequence"/>
</dbReference>
<gene>
    <name evidence="2" type="ORF">BACCIP111899_04220</name>
</gene>
<dbReference type="EMBL" id="CAKJTI010000048">
    <property type="protein sequence ID" value="CAG9614986.1"/>
    <property type="molecule type" value="Genomic_DNA"/>
</dbReference>
<accession>A0ABM8YGR2</accession>
<evidence type="ECO:0000313" key="2">
    <source>
        <dbReference type="EMBL" id="CAG9614986.1"/>
    </source>
</evidence>
<proteinExistence type="predicted"/>
<organism evidence="2 3">
    <name type="scientific">Bacillus rhizoplanae</name>
    <dbReference type="NCBI Taxonomy" id="2880966"/>
    <lineage>
        <taxon>Bacteria</taxon>
        <taxon>Bacillati</taxon>
        <taxon>Bacillota</taxon>
        <taxon>Bacilli</taxon>
        <taxon>Bacillales</taxon>
        <taxon>Bacillaceae</taxon>
        <taxon>Bacillus</taxon>
    </lineage>
</organism>
<comment type="caution">
    <text evidence="2">The sequence shown here is derived from an EMBL/GenBank/DDBJ whole genome shotgun (WGS) entry which is preliminary data.</text>
</comment>
<keyword evidence="3" id="KW-1185">Reference proteome</keyword>
<name>A0ABM8YGR2_9BACI</name>
<sequence>MCLLCSNQENIKPAFRLFNINPIPLIVPLEPQKSFDDSLEFQKSPNELSKPPKSFDDSLESPKPSNVLLKLPKSFGDSLESRRFILTKDNSQLLLTEESSHYPNNSSSDMKEITNEIRELLYNYQSIHLRITLFLDHIYIKGFILHISKDLVTISGQNVTVNSNSTGNIIESPNRINVKIDSIQAISDVGKPSSNIKN</sequence>
<evidence type="ECO:0000256" key="1">
    <source>
        <dbReference type="SAM" id="MobiDB-lite"/>
    </source>
</evidence>
<feature type="region of interest" description="Disordered" evidence="1">
    <location>
        <begin position="41"/>
        <end position="61"/>
    </location>
</feature>
<protein>
    <submittedName>
        <fullName evidence="2">Uncharacterized protein</fullName>
    </submittedName>
</protein>
<evidence type="ECO:0000313" key="3">
    <source>
        <dbReference type="Proteomes" id="UP000789423"/>
    </source>
</evidence>
<reference evidence="2 3" key="1">
    <citation type="submission" date="2021-10" db="EMBL/GenBank/DDBJ databases">
        <authorList>
            <person name="Criscuolo A."/>
        </authorList>
    </citation>
    <scope>NUCLEOTIDE SEQUENCE [LARGE SCALE GENOMIC DNA]</scope>
    <source>
        <strain evidence="3">CIP 111899</strain>
    </source>
</reference>